<proteinExistence type="predicted"/>
<organism evidence="2 3">
    <name type="scientific">Zymoseptoria tritici ST99CH_1A5</name>
    <dbReference type="NCBI Taxonomy" id="1276529"/>
    <lineage>
        <taxon>Eukaryota</taxon>
        <taxon>Fungi</taxon>
        <taxon>Dikarya</taxon>
        <taxon>Ascomycota</taxon>
        <taxon>Pezizomycotina</taxon>
        <taxon>Dothideomycetes</taxon>
        <taxon>Dothideomycetidae</taxon>
        <taxon>Mycosphaerellales</taxon>
        <taxon>Mycosphaerellaceae</taxon>
        <taxon>Zymoseptoria</taxon>
    </lineage>
</organism>
<evidence type="ECO:0000313" key="3">
    <source>
        <dbReference type="Proteomes" id="UP000215453"/>
    </source>
</evidence>
<reference evidence="2 3" key="1">
    <citation type="submission" date="2016-10" db="EMBL/GenBank/DDBJ databases">
        <authorList>
            <person name="Varghese N."/>
        </authorList>
    </citation>
    <scope>NUCLEOTIDE SEQUENCE [LARGE SCALE GENOMIC DNA]</scope>
</reference>
<name>A0A1Y6M107_ZYMTR</name>
<sequence length="76" mass="8537">MVKERKPPAGSRPRASLPRTHTTTPAGRKQLASKDSVAVDLEREAAEAQLLREMLEAKYQEECSEQLLCELEESLK</sequence>
<evidence type="ECO:0000313" key="2">
    <source>
        <dbReference type="EMBL" id="SMY30282.1"/>
    </source>
</evidence>
<dbReference type="AlphaFoldDB" id="A0A1Y6M107"/>
<dbReference type="Proteomes" id="UP000215453">
    <property type="component" value="Chromosome 16"/>
</dbReference>
<gene>
    <name evidence="2" type="ORF">ZT1A5_G11733</name>
</gene>
<evidence type="ECO:0000256" key="1">
    <source>
        <dbReference type="SAM" id="MobiDB-lite"/>
    </source>
</evidence>
<protein>
    <submittedName>
        <fullName evidence="2">Uncharacterized protein</fullName>
    </submittedName>
</protein>
<dbReference type="EMBL" id="LT882691">
    <property type="protein sequence ID" value="SMY30282.1"/>
    <property type="molecule type" value="Genomic_DNA"/>
</dbReference>
<feature type="region of interest" description="Disordered" evidence="1">
    <location>
        <begin position="1"/>
        <end position="38"/>
    </location>
</feature>
<accession>A0A1Y6M107</accession>